<protein>
    <submittedName>
        <fullName evidence="2">Uncharacterized protein</fullName>
    </submittedName>
</protein>
<organism evidence="2 3">
    <name type="scientific">Giardia muris</name>
    <dbReference type="NCBI Taxonomy" id="5742"/>
    <lineage>
        <taxon>Eukaryota</taxon>
        <taxon>Metamonada</taxon>
        <taxon>Diplomonadida</taxon>
        <taxon>Hexamitidae</taxon>
        <taxon>Giardiinae</taxon>
        <taxon>Giardia</taxon>
    </lineage>
</organism>
<evidence type="ECO:0000256" key="1">
    <source>
        <dbReference type="SAM" id="MobiDB-lite"/>
    </source>
</evidence>
<evidence type="ECO:0000313" key="3">
    <source>
        <dbReference type="Proteomes" id="UP000315496"/>
    </source>
</evidence>
<dbReference type="Proteomes" id="UP000315496">
    <property type="component" value="Chromosome 2"/>
</dbReference>
<evidence type="ECO:0000313" key="2">
    <source>
        <dbReference type="EMBL" id="TNJ29029.1"/>
    </source>
</evidence>
<dbReference type="AlphaFoldDB" id="A0A4Z1T931"/>
<dbReference type="OrthoDB" id="10255133at2759"/>
<keyword evidence="3" id="KW-1185">Reference proteome</keyword>
<sequence>MISLDAVALLQERLRALRELVTGHRRKHLRAFQLLPRHRRRRIMSWSRRAYPSRFRARPHSMGLELGPPPRPSRKLRRARSLCRLRVFFSKRFHIHPVCGAIVPVSSQQKQLRYVERRIREDAVCFCDTQTRHALISSGSGSNSGSDFGAVIRNLPATCYVATLSRSEGDVNGVETRLILTYHRLDEPLILWEVRHHGITFISLETRATVSLLSSLPEAEAMGRFCAIFNRRVRGYMEHSDLDVTCRSLGPVASLRANVSEGMMPAPPRTSPRLFDVIFSLSMGGAPVQPCALHLAAFDAVRVTLLTPGLPPWKRPSRPALKLRTAAVPLDQLTDKEVQSLARDLEPFLKNDALRKQASLRYSSMAVDEGEPVDNETLDRQEPSSPATVPRHVDMYSLDRLESIPSTGCVALYHGCTSLMGFEAMSLSLPPASAAVLLRGFLKDGIPVLGEEELRVAQCPLTLSPVVPTIISPALLVYDMDSVLKELRAWLGRPWQKREHRFERRSLLSSLLPLSLDSELKRRCEDSFIARDFDPRIATVSEALYTRYFVLGRRQKAKERHAFERWCFTDAIDLIDEAKQELSEDQQDLTITGSQITRIIDELTSLVEEAPKRLEDAGELLRMLNQQLEIRRYTVLHRYRRGTLVELLALDITSQGLILHSQYGTYLGRCIVCVLVPRTFPTGPIRFSNEPFEAWPYGVHSKSPEKD</sequence>
<name>A0A4Z1T931_GIAMU</name>
<accession>A0A4Z1T931</accession>
<feature type="region of interest" description="Disordered" evidence="1">
    <location>
        <begin position="365"/>
        <end position="390"/>
    </location>
</feature>
<dbReference type="EMBL" id="VDLU01000002">
    <property type="protein sequence ID" value="TNJ29029.1"/>
    <property type="molecule type" value="Genomic_DNA"/>
</dbReference>
<proteinExistence type="predicted"/>
<gene>
    <name evidence="2" type="ORF">GMRT_22697</name>
</gene>
<dbReference type="VEuPathDB" id="GiardiaDB:GMRT_22697"/>
<comment type="caution">
    <text evidence="2">The sequence shown here is derived from an EMBL/GenBank/DDBJ whole genome shotgun (WGS) entry which is preliminary data.</text>
</comment>
<reference evidence="2 3" key="1">
    <citation type="submission" date="2019-05" db="EMBL/GenBank/DDBJ databases">
        <title>The compact genome of Giardia muris reveals important steps in the evolution of intestinal protozoan parasites.</title>
        <authorList>
            <person name="Xu F."/>
            <person name="Jimenez-Gonzalez A."/>
            <person name="Einarsson E."/>
            <person name="Astvaldsson A."/>
            <person name="Peirasmaki D."/>
            <person name="Eckmann L."/>
            <person name="Andersson J.O."/>
            <person name="Svard S.G."/>
            <person name="Jerlstrom-Hultqvist J."/>
        </authorList>
    </citation>
    <scope>NUCLEOTIDE SEQUENCE [LARGE SCALE GENOMIC DNA]</scope>
    <source>
        <strain evidence="2 3">Roberts-Thomson</strain>
    </source>
</reference>